<dbReference type="Proteomes" id="UP001556367">
    <property type="component" value="Unassembled WGS sequence"/>
</dbReference>
<reference evidence="3" key="1">
    <citation type="submission" date="2024-06" db="EMBL/GenBank/DDBJ databases">
        <title>Multi-omics analyses provide insights into the biosynthesis of the anticancer antibiotic pleurotin in Hohenbuehelia grisea.</title>
        <authorList>
            <person name="Weaver J.A."/>
            <person name="Alberti F."/>
        </authorList>
    </citation>
    <scope>NUCLEOTIDE SEQUENCE [LARGE SCALE GENOMIC DNA]</scope>
    <source>
        <strain evidence="3">T-177</strain>
    </source>
</reference>
<feature type="compositionally biased region" description="Basic and acidic residues" evidence="1">
    <location>
        <begin position="294"/>
        <end position="307"/>
    </location>
</feature>
<dbReference type="Pfam" id="PF10336">
    <property type="entry name" value="DUF2420"/>
    <property type="match status" value="1"/>
</dbReference>
<feature type="region of interest" description="Disordered" evidence="1">
    <location>
        <begin position="527"/>
        <end position="833"/>
    </location>
</feature>
<feature type="compositionally biased region" description="Polar residues" evidence="1">
    <location>
        <begin position="785"/>
        <end position="798"/>
    </location>
</feature>
<feature type="compositionally biased region" description="Acidic residues" evidence="1">
    <location>
        <begin position="561"/>
        <end position="572"/>
    </location>
</feature>
<feature type="compositionally biased region" description="Basic and acidic residues" evidence="1">
    <location>
        <begin position="614"/>
        <end position="624"/>
    </location>
</feature>
<evidence type="ECO:0000313" key="2">
    <source>
        <dbReference type="EMBL" id="KAL0947323.1"/>
    </source>
</evidence>
<gene>
    <name evidence="2" type="ORF">HGRIS_013442</name>
</gene>
<evidence type="ECO:0000256" key="1">
    <source>
        <dbReference type="SAM" id="MobiDB-lite"/>
    </source>
</evidence>
<evidence type="ECO:0000313" key="3">
    <source>
        <dbReference type="Proteomes" id="UP001556367"/>
    </source>
</evidence>
<feature type="compositionally biased region" description="Low complexity" evidence="1">
    <location>
        <begin position="203"/>
        <end position="213"/>
    </location>
</feature>
<feature type="compositionally biased region" description="Acidic residues" evidence="1">
    <location>
        <begin position="628"/>
        <end position="642"/>
    </location>
</feature>
<sequence length="833" mass="90489">MSTMTMLDSFDAQMTDYPTDMDVPMNSNTDAWFQEEAPMEADGNYPSPEKPMYTDQENTIEVDMEAFEEEQHIEYEMTDGAETFAAVAAEIPDVEVYDASIMHTPVVPSVQDFDTHSQPGLSEASAAHAGPLFDAPSGSQQPSPLVFTASFASAPSEASHPTSPFATLAPSLGAVSRAASEAGPSLSQLPAQDSADFEATAAAAFPEASSAEQASHEPVGHTDSGVVSEEVYHSHLESDHASVTGETATSAANGAHQLLGHDPSTAVPPIESAYRDEQQHSTEQPPDPSQGDDPNQHPDGYPHVRAENDPHEISEGVYIDPPPPVLLALPMSERPDFSLFNRPLLSELGSGTLATEFPPEIADLPLLLEQRPTLYYESLSTVLETLRLQEHVMSAPGLDAEGELILDAYDLGVVISEDNVYAREVTLHELNVLHDAHRFGGPLRLRLRTVHPRFITRYHWLQDNIGRLHLGEEQVTNDSGYVHQEQGKIYHWTFCDSRVLTSFSEPHSTVDSSYEHAHELRQPAIDDSNQEEEAQNEGNAPNPADSDETVAAPDTEYQEGNNEEEDREEDQEPQPSAEADSASVVLDADAVHQAADTDAEAPVGNEQTEYEAITEPREDYHEEYPPLPDDDDDEQDLEDPVLDPDTVPANGVSLSEALEVPGDGVPEGSVAVTQNLEDSIAVHPESGDADNDTSAVTEAPTFEENYEALGGEAVDATETHETDNIEVPTTDEAPQTNSIPDLTEQDAAAVDQEFNAQSESYPDVEWDDNLDGEGESDSAWDPEQDTFSNESSVTLSSKASKRTLEEADLEEDGFEEIATSRPASPGTKRPRTQ</sequence>
<feature type="compositionally biased region" description="Low complexity" evidence="1">
    <location>
        <begin position="576"/>
        <end position="588"/>
    </location>
</feature>
<dbReference type="EMBL" id="JASNQZ010000015">
    <property type="protein sequence ID" value="KAL0947323.1"/>
    <property type="molecule type" value="Genomic_DNA"/>
</dbReference>
<feature type="region of interest" description="Disordered" evidence="1">
    <location>
        <begin position="203"/>
        <end position="223"/>
    </location>
</feature>
<accession>A0ABR3IVP8</accession>
<keyword evidence="3" id="KW-1185">Reference proteome</keyword>
<dbReference type="InterPro" id="IPR018822">
    <property type="entry name" value="UPF0646"/>
</dbReference>
<feature type="region of interest" description="Disordered" evidence="1">
    <location>
        <begin position="274"/>
        <end position="307"/>
    </location>
</feature>
<proteinExistence type="predicted"/>
<name>A0ABR3IVP8_9AGAR</name>
<organism evidence="2 3">
    <name type="scientific">Hohenbuehelia grisea</name>
    <dbReference type="NCBI Taxonomy" id="104357"/>
    <lineage>
        <taxon>Eukaryota</taxon>
        <taxon>Fungi</taxon>
        <taxon>Dikarya</taxon>
        <taxon>Basidiomycota</taxon>
        <taxon>Agaricomycotina</taxon>
        <taxon>Agaricomycetes</taxon>
        <taxon>Agaricomycetidae</taxon>
        <taxon>Agaricales</taxon>
        <taxon>Pleurotineae</taxon>
        <taxon>Pleurotaceae</taxon>
        <taxon>Hohenbuehelia</taxon>
    </lineage>
</organism>
<feature type="compositionally biased region" description="Acidic residues" evidence="1">
    <location>
        <begin position="806"/>
        <end position="815"/>
    </location>
</feature>
<comment type="caution">
    <text evidence="2">The sequence shown here is derived from an EMBL/GenBank/DDBJ whole genome shotgun (WGS) entry which is preliminary data.</text>
</comment>
<protein>
    <submittedName>
        <fullName evidence="2">Uncharacterized protein</fullName>
    </submittedName>
</protein>
<feature type="compositionally biased region" description="Acidic residues" evidence="1">
    <location>
        <begin position="762"/>
        <end position="784"/>
    </location>
</feature>